<feature type="transmembrane region" description="Helical" evidence="5">
    <location>
        <begin position="279"/>
        <end position="302"/>
    </location>
</feature>
<evidence type="ECO:0000313" key="6">
    <source>
        <dbReference type="EMBL" id="MXN46733.1"/>
    </source>
</evidence>
<dbReference type="Gene3D" id="1.20.1740.10">
    <property type="entry name" value="Amino acid/polyamine transporter I"/>
    <property type="match status" value="1"/>
</dbReference>
<dbReference type="Pfam" id="PF13520">
    <property type="entry name" value="AA_permease_2"/>
    <property type="match status" value="1"/>
</dbReference>
<organism evidence="6 7">
    <name type="scientific">Shinella kummerowiae</name>
    <dbReference type="NCBI Taxonomy" id="417745"/>
    <lineage>
        <taxon>Bacteria</taxon>
        <taxon>Pseudomonadati</taxon>
        <taxon>Pseudomonadota</taxon>
        <taxon>Alphaproteobacteria</taxon>
        <taxon>Hyphomicrobiales</taxon>
        <taxon>Rhizobiaceae</taxon>
        <taxon>Shinella</taxon>
    </lineage>
</organism>
<comment type="subcellular location">
    <subcellularLocation>
        <location evidence="1">Membrane</location>
        <topology evidence="1">Multi-pass membrane protein</topology>
    </subcellularLocation>
</comment>
<keyword evidence="2 5" id="KW-0812">Transmembrane</keyword>
<feature type="transmembrane region" description="Helical" evidence="5">
    <location>
        <begin position="70"/>
        <end position="92"/>
    </location>
</feature>
<feature type="transmembrane region" description="Helical" evidence="5">
    <location>
        <begin position="408"/>
        <end position="426"/>
    </location>
</feature>
<evidence type="ECO:0000256" key="3">
    <source>
        <dbReference type="ARBA" id="ARBA00022989"/>
    </source>
</evidence>
<feature type="transmembrane region" description="Helical" evidence="5">
    <location>
        <begin position="180"/>
        <end position="197"/>
    </location>
</feature>
<dbReference type="RefSeq" id="WP_160860250.1">
    <property type="nucleotide sequence ID" value="NZ_WUMK01000005.1"/>
</dbReference>
<feature type="transmembrane region" description="Helical" evidence="5">
    <location>
        <begin position="209"/>
        <end position="229"/>
    </location>
</feature>
<feature type="transmembrane region" description="Helical" evidence="5">
    <location>
        <begin position="438"/>
        <end position="455"/>
    </location>
</feature>
<dbReference type="InterPro" id="IPR002293">
    <property type="entry name" value="AA/rel_permease1"/>
</dbReference>
<dbReference type="Proteomes" id="UP000435802">
    <property type="component" value="Unassembled WGS sequence"/>
</dbReference>
<keyword evidence="4 5" id="KW-0472">Membrane</keyword>
<evidence type="ECO:0000256" key="4">
    <source>
        <dbReference type="ARBA" id="ARBA00023136"/>
    </source>
</evidence>
<dbReference type="PIRSF" id="PIRSF006060">
    <property type="entry name" value="AA_transporter"/>
    <property type="match status" value="1"/>
</dbReference>
<dbReference type="EMBL" id="WUMK01000005">
    <property type="protein sequence ID" value="MXN46733.1"/>
    <property type="molecule type" value="Genomic_DNA"/>
</dbReference>
<evidence type="ECO:0000313" key="7">
    <source>
        <dbReference type="Proteomes" id="UP000435802"/>
    </source>
</evidence>
<feature type="transmembrane region" description="Helical" evidence="5">
    <location>
        <begin position="331"/>
        <end position="350"/>
    </location>
</feature>
<feature type="transmembrane region" description="Helical" evidence="5">
    <location>
        <begin position="461"/>
        <end position="479"/>
    </location>
</feature>
<keyword evidence="3 5" id="KW-1133">Transmembrane helix</keyword>
<dbReference type="OrthoDB" id="9762947at2"/>
<dbReference type="GO" id="GO:0016020">
    <property type="term" value="C:membrane"/>
    <property type="evidence" value="ECO:0007669"/>
    <property type="project" value="UniProtKB-SubCell"/>
</dbReference>
<dbReference type="PANTHER" id="PTHR43243:SF24">
    <property type="entry name" value="CATIONIC AMINO ACID TRANSPORT INTEGRAL MEMBRANE PROTEIN ROCE-RELATED"/>
    <property type="match status" value="1"/>
</dbReference>
<evidence type="ECO:0000256" key="1">
    <source>
        <dbReference type="ARBA" id="ARBA00004141"/>
    </source>
</evidence>
<feature type="transmembrane region" description="Helical" evidence="5">
    <location>
        <begin position="142"/>
        <end position="160"/>
    </location>
</feature>
<feature type="transmembrane region" description="Helical" evidence="5">
    <location>
        <begin position="38"/>
        <end position="58"/>
    </location>
</feature>
<sequence length="497" mass="52040">MASTILEQITRKKPVDRLVADTSGAGDGHGHLGRSITLFQLIMFGVGATIGTGIFFVLSEQVPVAGPAVVLSFIIAAVAAGLSALCYAEMSSMIPVSGSSYSYAYATLGEGIAFFVAACLVLEYGISAAAVAVGWAEYVEKLLFNITGIVLPGWMIKGPITVVDGDHPFAMAFFAEGSGLINLPAVILVMLCCILLLRGAKESARANAIMVVIKLAVLALFIVIAGSAFNSANFTPFFNESGFGGVQAAAASIFFTFVGLDAVSTAGEEVVNPRRNLPIAIISALVIVTGFYVLVALAALGVQPADAFDGQEAGLATILQNLTGAAWPANLLAAGAVISIFSVTLIVLYGQSRILFAVSRDGLLPSIFHKVDPRSMTPVACTIIVAVFVSLIAAFVPSGLLWDLTSMGTLTAFTVVSAGVLILRYTQPDMPRGYRVPFGPVLPVLSIVACLYLIFKLSWMVYAITGVWVAIAALVYFGYSARNSRLERPEGLGEAAE</sequence>
<dbReference type="PANTHER" id="PTHR43243">
    <property type="entry name" value="INNER MEMBRANE TRANSPORTER YGJI-RELATED"/>
    <property type="match status" value="1"/>
</dbReference>
<keyword evidence="7" id="KW-1185">Reference proteome</keyword>
<feature type="transmembrane region" description="Helical" evidence="5">
    <location>
        <begin position="379"/>
        <end position="402"/>
    </location>
</feature>
<evidence type="ECO:0000256" key="5">
    <source>
        <dbReference type="SAM" id="Phobius"/>
    </source>
</evidence>
<protein>
    <submittedName>
        <fullName evidence="6">Amino acid permease</fullName>
    </submittedName>
</protein>
<feature type="transmembrane region" description="Helical" evidence="5">
    <location>
        <begin position="112"/>
        <end position="135"/>
    </location>
</feature>
<evidence type="ECO:0000256" key="2">
    <source>
        <dbReference type="ARBA" id="ARBA00022692"/>
    </source>
</evidence>
<feature type="transmembrane region" description="Helical" evidence="5">
    <location>
        <begin position="249"/>
        <end position="267"/>
    </location>
</feature>
<accession>A0A6N8SDP7</accession>
<dbReference type="AlphaFoldDB" id="A0A6N8SDP7"/>
<name>A0A6N8SDP7_9HYPH</name>
<dbReference type="GO" id="GO:0015171">
    <property type="term" value="F:amino acid transmembrane transporter activity"/>
    <property type="evidence" value="ECO:0007669"/>
    <property type="project" value="TreeGrafter"/>
</dbReference>
<gene>
    <name evidence="6" type="ORF">GR138_16170</name>
</gene>
<reference evidence="6 7" key="1">
    <citation type="submission" date="2019-12" db="EMBL/GenBank/DDBJ databases">
        <title>Shinella kummerowiae sp. nov., a symbiotic bacterium isolated from root nodules of the herbal legume Kummerowia stipulacea.</title>
        <authorList>
            <person name="Gao J."/>
        </authorList>
    </citation>
    <scope>NUCLEOTIDE SEQUENCE [LARGE SCALE GENOMIC DNA]</scope>
    <source>
        <strain evidence="6 7">CCBAU 25048</strain>
    </source>
</reference>
<comment type="caution">
    <text evidence="6">The sequence shown here is derived from an EMBL/GenBank/DDBJ whole genome shotgun (WGS) entry which is preliminary data.</text>
</comment>
<proteinExistence type="predicted"/>